<organism evidence="5">
    <name type="scientific">hydrothermal vent metagenome</name>
    <dbReference type="NCBI Taxonomy" id="652676"/>
    <lineage>
        <taxon>unclassified sequences</taxon>
        <taxon>metagenomes</taxon>
        <taxon>ecological metagenomes</taxon>
    </lineage>
</organism>
<sequence>MTLRIMNAGPQATLQGNQRAGYRYSGIPSSGPADPVSHAIANHLVGNHASTTGIEITYGPFSVEFQASAAIALTGAVAPTSLNGRVVSFHETLFVKQGDFLEVGRPDHGLRTYLAISGGVVGDEFLGSESTYIPAGLGGFDGRALRSGDVVETSPRTKPRRETTPETLQFPLGNSFALRASEGPDYTGDCTHLWTEQYKATRRASRIGIELDGAFPKIHSIANLPSAGIFPGALQLPPQGRGFLLLPDCQTTGGYPHILQVNRSDRHLLGQIRPGDSILFLHRTREQAADDLIKKQKLIASWIGGFRV</sequence>
<keyword evidence="3" id="KW-0067">ATP-binding</keyword>
<name>A0A160TXI2_9ZZZZ</name>
<dbReference type="SMART" id="SM00797">
    <property type="entry name" value="AHS2"/>
    <property type="match status" value="1"/>
</dbReference>
<gene>
    <name evidence="5" type="ORF">MGWOODY_Hyp1033</name>
</gene>
<reference evidence="5" key="1">
    <citation type="submission" date="2015-10" db="EMBL/GenBank/DDBJ databases">
        <authorList>
            <person name="Gilbert D.G."/>
        </authorList>
    </citation>
    <scope>NUCLEOTIDE SEQUENCE</scope>
</reference>
<dbReference type="InterPro" id="IPR003778">
    <property type="entry name" value="CT_A_B"/>
</dbReference>
<proteinExistence type="predicted"/>
<evidence type="ECO:0000259" key="4">
    <source>
        <dbReference type="SMART" id="SM00797"/>
    </source>
</evidence>
<feature type="domain" description="Carboxyltransferase" evidence="4">
    <location>
        <begin position="24"/>
        <end position="298"/>
    </location>
</feature>
<dbReference type="PANTHER" id="PTHR43309:SF3">
    <property type="entry name" value="5-OXOPROLINASE SUBUNIT C"/>
    <property type="match status" value="1"/>
</dbReference>
<dbReference type="Gene3D" id="2.40.100.10">
    <property type="entry name" value="Cyclophilin-like"/>
    <property type="match status" value="1"/>
</dbReference>
<keyword evidence="1" id="KW-0547">Nucleotide-binding</keyword>
<evidence type="ECO:0000256" key="1">
    <source>
        <dbReference type="ARBA" id="ARBA00022741"/>
    </source>
</evidence>
<protein>
    <submittedName>
        <fullName evidence="5">Allophanate hydrolase 2 subunit 2</fullName>
        <ecNumber evidence="5">3.5.1.54</ecNumber>
    </submittedName>
</protein>
<evidence type="ECO:0000256" key="2">
    <source>
        <dbReference type="ARBA" id="ARBA00022801"/>
    </source>
</evidence>
<dbReference type="GO" id="GO:0004039">
    <property type="term" value="F:allophanate hydrolase activity"/>
    <property type="evidence" value="ECO:0007669"/>
    <property type="project" value="UniProtKB-EC"/>
</dbReference>
<evidence type="ECO:0000313" key="5">
    <source>
        <dbReference type="EMBL" id="CUS55668.1"/>
    </source>
</evidence>
<dbReference type="InterPro" id="IPR052708">
    <property type="entry name" value="PxpC"/>
</dbReference>
<dbReference type="InterPro" id="IPR029000">
    <property type="entry name" value="Cyclophilin-like_dom_sf"/>
</dbReference>
<dbReference type="SUPFAM" id="SSF50891">
    <property type="entry name" value="Cyclophilin-like"/>
    <property type="match status" value="1"/>
</dbReference>
<evidence type="ECO:0000256" key="3">
    <source>
        <dbReference type="ARBA" id="ARBA00022840"/>
    </source>
</evidence>
<dbReference type="EMBL" id="CZQD01000005">
    <property type="protein sequence ID" value="CUS55668.1"/>
    <property type="molecule type" value="Genomic_DNA"/>
</dbReference>
<dbReference type="PANTHER" id="PTHR43309">
    <property type="entry name" value="5-OXOPROLINASE SUBUNIT C"/>
    <property type="match status" value="1"/>
</dbReference>
<dbReference type="Pfam" id="PF02626">
    <property type="entry name" value="CT_A_B"/>
    <property type="match status" value="1"/>
</dbReference>
<dbReference type="AlphaFoldDB" id="A0A160TXI2"/>
<keyword evidence="2 5" id="KW-0378">Hydrolase</keyword>
<accession>A0A160TXI2</accession>
<dbReference type="EC" id="3.5.1.54" evidence="5"/>
<dbReference type="GO" id="GO:0005524">
    <property type="term" value="F:ATP binding"/>
    <property type="evidence" value="ECO:0007669"/>
    <property type="project" value="UniProtKB-KW"/>
</dbReference>